<organism evidence="1 2">
    <name type="scientific">Sporocytophaga myxococcoides</name>
    <dbReference type="NCBI Taxonomy" id="153721"/>
    <lineage>
        <taxon>Bacteria</taxon>
        <taxon>Pseudomonadati</taxon>
        <taxon>Bacteroidota</taxon>
        <taxon>Cytophagia</taxon>
        <taxon>Cytophagales</taxon>
        <taxon>Cytophagaceae</taxon>
        <taxon>Sporocytophaga</taxon>
    </lineage>
</organism>
<gene>
    <name evidence="1" type="ORF">MYP_2786</name>
</gene>
<proteinExistence type="predicted"/>
<name>A0A098LGJ1_9BACT</name>
<evidence type="ECO:0000313" key="1">
    <source>
        <dbReference type="EMBL" id="GAL85557.1"/>
    </source>
</evidence>
<accession>A0A098LGJ1</accession>
<sequence length="338" mass="38938">MLHKASEDYTIVLKTPGEITKDAGETVPNKGRLLPNKEGLEISQMCKAIENCGLEVEIRLPIKGSEKIDNQYLQKILNAYSSIGTPIILVIQVPSGFKDDKEPKNRLDNVRYGLHAVTVSGFKKKALSNLNKDEKTSSVYKLIEKVYYHDDQWGPFARAEFSGIFDLDTSWTKFHESGIKPPTYVESIIIPVFSKIRISYDDIEPIIRTIATIYTTAFENILAPGFVWDLRVMYSEDFKTEIKNSELDNSLKISYLIKSYPKYIWVGTCYSKENRISDYIFDATDISNAMYGIDVIIHYDEFKDYLLKFLKANNTYKSIFKGLFKSDYYQFIIDKLRD</sequence>
<keyword evidence="2" id="KW-1185">Reference proteome</keyword>
<dbReference type="AlphaFoldDB" id="A0A098LGJ1"/>
<dbReference type="EMBL" id="BBLT01000005">
    <property type="protein sequence ID" value="GAL85557.1"/>
    <property type="molecule type" value="Genomic_DNA"/>
</dbReference>
<protein>
    <submittedName>
        <fullName evidence="1">Uncharacterized protein</fullName>
    </submittedName>
</protein>
<evidence type="ECO:0000313" key="2">
    <source>
        <dbReference type="Proteomes" id="UP000030185"/>
    </source>
</evidence>
<dbReference type="Proteomes" id="UP000030185">
    <property type="component" value="Unassembled WGS sequence"/>
</dbReference>
<dbReference type="STRING" id="153721.MYP_2786"/>
<reference evidence="1 2" key="1">
    <citation type="submission" date="2014-09" db="EMBL/GenBank/DDBJ databases">
        <title>Sporocytophaga myxococcoides PG-01 genome sequencing.</title>
        <authorList>
            <person name="Liu L."/>
            <person name="Gao P.J."/>
            <person name="Chen G.J."/>
            <person name="Wang L.S."/>
        </authorList>
    </citation>
    <scope>NUCLEOTIDE SEQUENCE [LARGE SCALE GENOMIC DNA]</scope>
    <source>
        <strain evidence="1 2">PG-01</strain>
    </source>
</reference>
<comment type="caution">
    <text evidence="1">The sequence shown here is derived from an EMBL/GenBank/DDBJ whole genome shotgun (WGS) entry which is preliminary data.</text>
</comment>